<dbReference type="RefSeq" id="WP_204118552.1">
    <property type="nucleotide sequence ID" value="NZ_BOLV01000005.1"/>
</dbReference>
<evidence type="ECO:0000313" key="2">
    <source>
        <dbReference type="EMBL" id="MFD1398831.1"/>
    </source>
</evidence>
<comment type="caution">
    <text evidence="2">The sequence shown here is derived from an EMBL/GenBank/DDBJ whole genome shotgun (WGS) entry which is preliminary data.</text>
</comment>
<proteinExistence type="predicted"/>
<organism evidence="2 3">
    <name type="scientific">Lacticaseibacillus suilingensis</name>
    <dbReference type="NCBI Taxonomy" id="2799577"/>
    <lineage>
        <taxon>Bacteria</taxon>
        <taxon>Bacillati</taxon>
        <taxon>Bacillota</taxon>
        <taxon>Bacilli</taxon>
        <taxon>Lactobacillales</taxon>
        <taxon>Lactobacillaceae</taxon>
        <taxon>Lacticaseibacillus</taxon>
    </lineage>
</organism>
<keyword evidence="1" id="KW-1133">Transmembrane helix</keyword>
<protein>
    <submittedName>
        <fullName evidence="2">Uncharacterized protein</fullName>
    </submittedName>
</protein>
<keyword evidence="1" id="KW-0472">Membrane</keyword>
<sequence>MGYAIMMFLVLAVLFTAALALVGWVYQSGHRIYGTLVGFASFILLIVAQAITNNRIALIAFQVVFLFGCIVFFMAATRNYKLFMAGEGKGWLANRVRKMQALSKNHPH</sequence>
<dbReference type="EMBL" id="JBHTOA010000025">
    <property type="protein sequence ID" value="MFD1398831.1"/>
    <property type="molecule type" value="Genomic_DNA"/>
</dbReference>
<accession>A0ABW4BFL5</accession>
<evidence type="ECO:0000256" key="1">
    <source>
        <dbReference type="SAM" id="Phobius"/>
    </source>
</evidence>
<reference evidence="3" key="1">
    <citation type="journal article" date="2019" name="Int. J. Syst. Evol. Microbiol.">
        <title>The Global Catalogue of Microorganisms (GCM) 10K type strain sequencing project: providing services to taxonomists for standard genome sequencing and annotation.</title>
        <authorList>
            <consortium name="The Broad Institute Genomics Platform"/>
            <consortium name="The Broad Institute Genome Sequencing Center for Infectious Disease"/>
            <person name="Wu L."/>
            <person name="Ma J."/>
        </authorList>
    </citation>
    <scope>NUCLEOTIDE SEQUENCE [LARGE SCALE GENOMIC DNA]</scope>
    <source>
        <strain evidence="3">CCM 9110</strain>
    </source>
</reference>
<dbReference type="Proteomes" id="UP001597199">
    <property type="component" value="Unassembled WGS sequence"/>
</dbReference>
<keyword evidence="3" id="KW-1185">Reference proteome</keyword>
<feature type="transmembrane region" description="Helical" evidence="1">
    <location>
        <begin position="6"/>
        <end position="26"/>
    </location>
</feature>
<name>A0ABW4BFL5_9LACO</name>
<gene>
    <name evidence="2" type="ORF">ACFQ41_05870</name>
</gene>
<keyword evidence="1" id="KW-0812">Transmembrane</keyword>
<evidence type="ECO:0000313" key="3">
    <source>
        <dbReference type="Proteomes" id="UP001597199"/>
    </source>
</evidence>
<feature type="transmembrane region" description="Helical" evidence="1">
    <location>
        <begin position="33"/>
        <end position="51"/>
    </location>
</feature>
<feature type="transmembrane region" description="Helical" evidence="1">
    <location>
        <begin position="57"/>
        <end position="76"/>
    </location>
</feature>